<proteinExistence type="predicted"/>
<reference evidence="1" key="1">
    <citation type="journal article" date="2019" name="Sci. Rep.">
        <title>Draft genome of Tanacetum cinerariifolium, the natural source of mosquito coil.</title>
        <authorList>
            <person name="Yamashiro T."/>
            <person name="Shiraishi A."/>
            <person name="Satake H."/>
            <person name="Nakayama K."/>
        </authorList>
    </citation>
    <scope>NUCLEOTIDE SEQUENCE</scope>
</reference>
<feature type="non-terminal residue" evidence="1">
    <location>
        <position position="1"/>
    </location>
</feature>
<sequence>GELTSVVMEDILGEPHVHVPNVLPTHPTHMLDSDFIPSDDSFGSDLEVSFPSGTRNKILIR</sequence>
<protein>
    <submittedName>
        <fullName evidence="1">Uncharacterized protein</fullName>
    </submittedName>
</protein>
<dbReference type="EMBL" id="BKCJ011077622">
    <property type="protein sequence ID" value="GFC80974.1"/>
    <property type="molecule type" value="Genomic_DNA"/>
</dbReference>
<name>A0A699RDH7_TANCI</name>
<comment type="caution">
    <text evidence="1">The sequence shown here is derived from an EMBL/GenBank/DDBJ whole genome shotgun (WGS) entry which is preliminary data.</text>
</comment>
<gene>
    <name evidence="1" type="ORF">Tci_852944</name>
</gene>
<dbReference type="AlphaFoldDB" id="A0A699RDH7"/>
<accession>A0A699RDH7</accession>
<evidence type="ECO:0000313" key="1">
    <source>
        <dbReference type="EMBL" id="GFC80974.1"/>
    </source>
</evidence>
<organism evidence="1">
    <name type="scientific">Tanacetum cinerariifolium</name>
    <name type="common">Dalmatian daisy</name>
    <name type="synonym">Chrysanthemum cinerariifolium</name>
    <dbReference type="NCBI Taxonomy" id="118510"/>
    <lineage>
        <taxon>Eukaryota</taxon>
        <taxon>Viridiplantae</taxon>
        <taxon>Streptophyta</taxon>
        <taxon>Embryophyta</taxon>
        <taxon>Tracheophyta</taxon>
        <taxon>Spermatophyta</taxon>
        <taxon>Magnoliopsida</taxon>
        <taxon>eudicotyledons</taxon>
        <taxon>Gunneridae</taxon>
        <taxon>Pentapetalae</taxon>
        <taxon>asterids</taxon>
        <taxon>campanulids</taxon>
        <taxon>Asterales</taxon>
        <taxon>Asteraceae</taxon>
        <taxon>Asteroideae</taxon>
        <taxon>Anthemideae</taxon>
        <taxon>Anthemidinae</taxon>
        <taxon>Tanacetum</taxon>
    </lineage>
</organism>